<dbReference type="PANTHER" id="PTHR14387">
    <property type="entry name" value="THADA/DEATH RECEPTOR INTERACTING PROTEIN"/>
    <property type="match status" value="1"/>
</dbReference>
<reference evidence="6" key="1">
    <citation type="journal article" date="2020" name="Stud. Mycol.">
        <title>101 Dothideomycetes genomes: a test case for predicting lifestyles and emergence of pathogens.</title>
        <authorList>
            <person name="Haridas S."/>
            <person name="Albert R."/>
            <person name="Binder M."/>
            <person name="Bloem J."/>
            <person name="Labutti K."/>
            <person name="Salamov A."/>
            <person name="Andreopoulos B."/>
            <person name="Baker S."/>
            <person name="Barry K."/>
            <person name="Bills G."/>
            <person name="Bluhm B."/>
            <person name="Cannon C."/>
            <person name="Castanera R."/>
            <person name="Culley D."/>
            <person name="Daum C."/>
            <person name="Ezra D."/>
            <person name="Gonzalez J."/>
            <person name="Henrissat B."/>
            <person name="Kuo A."/>
            <person name="Liang C."/>
            <person name="Lipzen A."/>
            <person name="Lutzoni F."/>
            <person name="Magnuson J."/>
            <person name="Mondo S."/>
            <person name="Nolan M."/>
            <person name="Ohm R."/>
            <person name="Pangilinan J."/>
            <person name="Park H.-J."/>
            <person name="Ramirez L."/>
            <person name="Alfaro M."/>
            <person name="Sun H."/>
            <person name="Tritt A."/>
            <person name="Yoshinaga Y."/>
            <person name="Zwiers L.-H."/>
            <person name="Turgeon B."/>
            <person name="Goodwin S."/>
            <person name="Spatafora J."/>
            <person name="Crous P."/>
            <person name="Grigoriev I."/>
        </authorList>
    </citation>
    <scope>NUCLEOTIDE SEQUENCE</scope>
    <source>
        <strain evidence="6">CBS 279.74</strain>
    </source>
</reference>
<dbReference type="Proteomes" id="UP000799428">
    <property type="component" value="Unassembled WGS sequence"/>
</dbReference>
<gene>
    <name evidence="6" type="ORF">K504DRAFT_469092</name>
</gene>
<keyword evidence="2" id="KW-0819">tRNA processing</keyword>
<dbReference type="Pfam" id="PF25150">
    <property type="entry name" value="TPR_Trm732"/>
    <property type="match status" value="1"/>
</dbReference>
<sequence>MVATLNFPEIPIPEKQLREFPKSLPDVIPNFAEREQTLGVKDIHNLIGPILETANVANLTPSHRAAACNAVCAIIEYVQSSEVEWARDSLLDDFIWFRLFQIYLLRCDDAKGKSVRQILLVLTNVLLKNLSPASLQLQHRAVSVFVEKICHRHDRLKVKPALQGLAHFLLKSVVSLPELIEIYKRSLPEQRLTSCTNMDLEKSFFSSIVAWIVHHDTSLSAGHLIKNYLVQLRRSPHYQTADSDGSTLVMWIKPVVSSLRRWPDRIQEFKTHVFPHCFLPKIEEYLQFLSYLHFGRHIAVTWQLPDQIQAHKDCQNDLDIFDEFKILLAAIQTGKELGIVEDIDYRRCDTIKIYGNSIHLPDNLYEMWLSHPEPEVRLAGLFFSIYSTNVTRPITTGIFRSLKRNLIHLHTDTDANFRREVLGYTQKLFDRLRGSMSALARLEPKGSIFGHDQISISMAHSRLAKHRRIHSTQEPLRDALDFLVWYIRFLEWELRSTSSYQRRVTALRAITVVLKSGLDPRVPRHCLSRSARGEIHWRFGFQICNARLVRTLLDMMLDPFDDIRSASASILELSFDSFGADEKTSILTTLPQFLRRAESAMLRTGRADHADGLARGYSLLFSQCGDFSANLQIPDIENYTTRIGVVTGLVDQVEDTIRVAQSDMALAVDGRPVHGAFAALRYIIDQEAFYPTIAALPVVQIEEWKKLHTRICTSYQTLWSCIRDVLCADAPEGHVPEDMEEETSIDTKEILSYSWRGLKEASILLRSMVSKAPISAEEHSLLGHASFETLGKLCFTQLVDLRHRGAFSTVAQTFAAFCRRCLSTDDEVLRPLPERWYQETLLCIHDKANSITRRSAGIPALMTSIIAAEAFPGSGTLFPRAMKDLLAEASQEAHDSNIEESRLPQVHALNCIKEIFTTSSLSAASEPYLGECLSLAAKSLNSKVWPIRNCSLVLFKALIHRLLGSDEAQDWKERDRTKTSRFSYQNYPNMAGILSELLDPNGQLKGSMTTTVQGSSPLDLHGAEGVFPALQILRQAPPPEADRELIMKYVLHLVGSSHWHLRDMTARTLASLYHPHDDINTIATLLASLEAPTDSQHGLLLTLKYVVTRFLRDMRGSGSGFIHELLVLLSTASSTIFTDNNCAFIKAAFLDLVNLCGMALLQESPCFDAPTGEWEVLTNSLDKLGEDGAAGSALLRVSSTQWRAINQAITDYHPGTALLGLSRSDPDSCLTLLNTLAEIINIRSIVKSTYSNELLVQLYLQTLNGEDEEVTSKAQVVLAKSFQTLETQSWFFTTTNKDDVMRSLEQLESQCIEGSPSSMQSAVHLLGYFLDYSFNFPHHRRAVLQRIARYIRLLRRTIDEENPFDSRFAAVQSLCALFQIWELSSSSKSTTNLLLGLCIVLYDLLNDDDDEIRDVAAVAFARLFAARRHDLPTTIKPVAPILTVHRLARFLTTHFHTSRSLFSEAIRRLAGTSSVATLSSTPFAATLAEARKEDNALFSTEKRNLFKDDTLDTALWSRVLRSMSPLAVPPEHKQALISWVLDGLAALSATARSEGDGALGWTSKAEVFTLGMRVICAAEVVLGWGGEEVGQIRRSLRELVDGEGIHGLWVEKIESVLEASVLEALKRVHRSLGLK</sequence>
<dbReference type="GO" id="GO:0030488">
    <property type="term" value="P:tRNA methylation"/>
    <property type="evidence" value="ECO:0007669"/>
    <property type="project" value="TreeGrafter"/>
</dbReference>
<protein>
    <submittedName>
        <fullName evidence="6">HEAT repeat protein-like protein</fullName>
    </submittedName>
</protein>
<dbReference type="Pfam" id="PF25151">
    <property type="entry name" value="TPR_Trm732_C"/>
    <property type="match status" value="1"/>
</dbReference>
<feature type="domain" description="tRNA (32-2'-O)-methyltransferase regulator THADA-like C-terminal TPR repeats region" evidence="5">
    <location>
        <begin position="948"/>
        <end position="1105"/>
    </location>
</feature>
<dbReference type="InterPro" id="IPR056843">
    <property type="entry name" value="THADA-like_TPR"/>
</dbReference>
<name>A0A6G1KQP3_9PLEO</name>
<comment type="similarity">
    <text evidence="1">Belongs to the THADA family.</text>
</comment>
<dbReference type="InterPro" id="IPR056842">
    <property type="entry name" value="THADA-like_TPR_C"/>
</dbReference>
<dbReference type="InterPro" id="IPR011989">
    <property type="entry name" value="ARM-like"/>
</dbReference>
<keyword evidence="7" id="KW-1185">Reference proteome</keyword>
<feature type="domain" description="DUF2428" evidence="3">
    <location>
        <begin position="707"/>
        <end position="945"/>
    </location>
</feature>
<organism evidence="6 7">
    <name type="scientific">Pleomassaria siparia CBS 279.74</name>
    <dbReference type="NCBI Taxonomy" id="1314801"/>
    <lineage>
        <taxon>Eukaryota</taxon>
        <taxon>Fungi</taxon>
        <taxon>Dikarya</taxon>
        <taxon>Ascomycota</taxon>
        <taxon>Pezizomycotina</taxon>
        <taxon>Dothideomycetes</taxon>
        <taxon>Pleosporomycetidae</taxon>
        <taxon>Pleosporales</taxon>
        <taxon>Pleomassariaceae</taxon>
        <taxon>Pleomassaria</taxon>
    </lineage>
</organism>
<dbReference type="EMBL" id="MU005764">
    <property type="protein sequence ID" value="KAF2714647.1"/>
    <property type="molecule type" value="Genomic_DNA"/>
</dbReference>
<evidence type="ECO:0000256" key="1">
    <source>
        <dbReference type="ARBA" id="ARBA00010409"/>
    </source>
</evidence>
<proteinExistence type="inferred from homology"/>
<evidence type="ECO:0000259" key="4">
    <source>
        <dbReference type="Pfam" id="PF25150"/>
    </source>
</evidence>
<dbReference type="InterPro" id="IPR051954">
    <property type="entry name" value="tRNA_methyltransferase_THADA"/>
</dbReference>
<evidence type="ECO:0000313" key="6">
    <source>
        <dbReference type="EMBL" id="KAF2714647.1"/>
    </source>
</evidence>
<dbReference type="InterPro" id="IPR019442">
    <property type="entry name" value="THADA/TRM732_DUF2428"/>
</dbReference>
<dbReference type="OrthoDB" id="73997at2759"/>
<dbReference type="GO" id="GO:0005829">
    <property type="term" value="C:cytosol"/>
    <property type="evidence" value="ECO:0007669"/>
    <property type="project" value="TreeGrafter"/>
</dbReference>
<dbReference type="Gene3D" id="1.25.10.10">
    <property type="entry name" value="Leucine-rich Repeat Variant"/>
    <property type="match status" value="1"/>
</dbReference>
<dbReference type="Pfam" id="PF10350">
    <property type="entry name" value="DUF2428"/>
    <property type="match status" value="1"/>
</dbReference>
<evidence type="ECO:0000313" key="7">
    <source>
        <dbReference type="Proteomes" id="UP000799428"/>
    </source>
</evidence>
<dbReference type="PANTHER" id="PTHR14387:SF0">
    <property type="entry name" value="DUF2428 DOMAIN-CONTAINING PROTEIN"/>
    <property type="match status" value="1"/>
</dbReference>
<evidence type="ECO:0000259" key="5">
    <source>
        <dbReference type="Pfam" id="PF25151"/>
    </source>
</evidence>
<accession>A0A6G1KQP3</accession>
<evidence type="ECO:0000259" key="3">
    <source>
        <dbReference type="Pfam" id="PF10350"/>
    </source>
</evidence>
<dbReference type="SUPFAM" id="SSF48371">
    <property type="entry name" value="ARM repeat"/>
    <property type="match status" value="2"/>
</dbReference>
<dbReference type="Pfam" id="PF26523">
    <property type="entry name" value="Trm732_C"/>
    <property type="match status" value="1"/>
</dbReference>
<evidence type="ECO:0000256" key="2">
    <source>
        <dbReference type="ARBA" id="ARBA00022694"/>
    </source>
</evidence>
<feature type="domain" description="tRNA (32-2'-O)-methyltransferase regulator THADA-like TPR repeats region" evidence="4">
    <location>
        <begin position="316"/>
        <end position="564"/>
    </location>
</feature>
<dbReference type="InterPro" id="IPR016024">
    <property type="entry name" value="ARM-type_fold"/>
</dbReference>